<feature type="region of interest" description="Disordered" evidence="8">
    <location>
        <begin position="601"/>
        <end position="643"/>
    </location>
</feature>
<dbReference type="InterPro" id="IPR050182">
    <property type="entry name" value="Cytochrome_P450_fam2"/>
</dbReference>
<evidence type="ECO:0000256" key="4">
    <source>
        <dbReference type="ARBA" id="ARBA00023004"/>
    </source>
</evidence>
<reference evidence="11" key="1">
    <citation type="submission" date="2025-08" db="UniProtKB">
        <authorList>
            <consortium name="RefSeq"/>
        </authorList>
    </citation>
    <scope>IDENTIFICATION</scope>
    <source>
        <strain evidence="11">14028-0561.14</strain>
        <tissue evidence="11">Whole fly</tissue>
    </source>
</reference>
<keyword evidence="7" id="KW-0349">Heme</keyword>
<keyword evidence="3 7" id="KW-0479">Metal-binding</keyword>
<dbReference type="InterPro" id="IPR036396">
    <property type="entry name" value="Cyt_P450_sf"/>
</dbReference>
<feature type="compositionally biased region" description="Basic and acidic residues" evidence="8">
    <location>
        <begin position="603"/>
        <end position="624"/>
    </location>
</feature>
<dbReference type="PANTHER" id="PTHR24300">
    <property type="entry name" value="CYTOCHROME P450 508A4-RELATED"/>
    <property type="match status" value="1"/>
</dbReference>
<evidence type="ECO:0000313" key="11">
    <source>
        <dbReference type="RefSeq" id="XP_017033973.1"/>
    </source>
</evidence>
<feature type="binding site" description="axial binding residue" evidence="7">
    <location>
        <position position="539"/>
    </location>
    <ligand>
        <name>heme</name>
        <dbReference type="ChEBI" id="CHEBI:30413"/>
    </ligand>
    <ligandPart>
        <name>Fe</name>
        <dbReference type="ChEBI" id="CHEBI:18248"/>
    </ligandPart>
</feature>
<dbReference type="AlphaFoldDB" id="A0A6P4JH83"/>
<evidence type="ECO:0000256" key="7">
    <source>
        <dbReference type="PIRSR" id="PIRSR602401-1"/>
    </source>
</evidence>
<keyword evidence="9" id="KW-0812">Transmembrane</keyword>
<protein>
    <submittedName>
        <fullName evidence="11">Cytochrome P450 306a1</fullName>
    </submittedName>
</protein>
<dbReference type="Gene3D" id="1.10.630.10">
    <property type="entry name" value="Cytochrome P450"/>
    <property type="match status" value="1"/>
</dbReference>
<dbReference type="InterPro" id="IPR002401">
    <property type="entry name" value="Cyt_P450_E_grp-I"/>
</dbReference>
<evidence type="ECO:0000256" key="9">
    <source>
        <dbReference type="SAM" id="Phobius"/>
    </source>
</evidence>
<keyword evidence="10" id="KW-1185">Reference proteome</keyword>
<sequence length="643" mass="73865">MSSSSSSSSIVDIGHSDWLPSLQSLSVLIVPGLLIAIILYLCEHQYDDFLGVPPPGPWGLPLLGYLPFLNARAPHKSLQALARRYGGIFQLRMGNIRTIVLSDAALVREFFRHEVMTDRAPLYLTHGIMGGYGIICAQKDIWRHARREVIDWLKALGMTRRPGQRRTQLEQRIGRGVDECVKLFTQEAVQSRNSEFDPQAALHHSLGNIINDLVFGITYARNDPDWLYLQRLQEIGVKLIGISGMVNFLPWLRRLPAQARNIHFLLEGKAKTHAIYDRIVSACSERLEKKLALHKESLDLKQQQELLERGQVDEEEEEEEEEPGEPELAEEPEEALPSVEDVDEQQQQQQQRRRPPQLEYCDKEDPDKYQPHCILEHFLIERIPVSQLYCDEQLRHLLADLYGAGVDTALATLRWFLLYMAREQACQRRLHELLLPLDDTPSLEELQPLAYLRACLAETQRIRSVVPLGIPHGCESDFTVGDHRIQGGSMIISLQWAIHMDPKVFPQPEEFRPERFLGPDGGYVAPAQFIPFQVGKRMCPGDELARMVLTLFAGRILRRFHLEVAPGSRDMDMAGESGITLTPAPYRLRFTRLPQRMELVGEEGVKEEELREEELREKELREEELREEELREEELREEELAKE</sequence>
<dbReference type="GO" id="GO:0016020">
    <property type="term" value="C:membrane"/>
    <property type="evidence" value="ECO:0007669"/>
    <property type="project" value="UniProtKB-SubCell"/>
</dbReference>
<keyword evidence="4 7" id="KW-0408">Iron</keyword>
<dbReference type="GO" id="GO:0005737">
    <property type="term" value="C:cytoplasm"/>
    <property type="evidence" value="ECO:0007669"/>
    <property type="project" value="TreeGrafter"/>
</dbReference>
<evidence type="ECO:0000256" key="1">
    <source>
        <dbReference type="ARBA" id="ARBA00004370"/>
    </source>
</evidence>
<dbReference type="GO" id="GO:0005506">
    <property type="term" value="F:iron ion binding"/>
    <property type="evidence" value="ECO:0007669"/>
    <property type="project" value="InterPro"/>
</dbReference>
<dbReference type="InterPro" id="IPR001128">
    <property type="entry name" value="Cyt_P450"/>
</dbReference>
<dbReference type="GO" id="GO:0008395">
    <property type="term" value="F:steroid hydroxylase activity"/>
    <property type="evidence" value="ECO:0007669"/>
    <property type="project" value="TreeGrafter"/>
</dbReference>
<comment type="subcellular location">
    <subcellularLocation>
        <location evidence="1">Membrane</location>
    </subcellularLocation>
</comment>
<dbReference type="GO" id="GO:0020037">
    <property type="term" value="F:heme binding"/>
    <property type="evidence" value="ECO:0007669"/>
    <property type="project" value="InterPro"/>
</dbReference>
<evidence type="ECO:0000313" key="10">
    <source>
        <dbReference type="Proteomes" id="UP001652661"/>
    </source>
</evidence>
<dbReference type="GO" id="GO:0006082">
    <property type="term" value="P:organic acid metabolic process"/>
    <property type="evidence" value="ECO:0007669"/>
    <property type="project" value="TreeGrafter"/>
</dbReference>
<feature type="compositionally biased region" description="Acidic residues" evidence="8">
    <location>
        <begin position="625"/>
        <end position="637"/>
    </location>
</feature>
<dbReference type="PRINTS" id="PR00385">
    <property type="entry name" value="P450"/>
</dbReference>
<keyword evidence="5" id="KW-0503">Monooxygenase</keyword>
<dbReference type="Proteomes" id="UP001652661">
    <property type="component" value="Chromosome X"/>
</dbReference>
<dbReference type="GO" id="GO:0016712">
    <property type="term" value="F:oxidoreductase activity, acting on paired donors, with incorporation or reduction of molecular oxygen, reduced flavin or flavoprotein as one donor, and incorporation of one atom of oxygen"/>
    <property type="evidence" value="ECO:0007669"/>
    <property type="project" value="TreeGrafter"/>
</dbReference>
<evidence type="ECO:0000256" key="6">
    <source>
        <dbReference type="ARBA" id="ARBA00023136"/>
    </source>
</evidence>
<proteinExistence type="inferred from homology"/>
<keyword evidence="6 9" id="KW-0472">Membrane</keyword>
<dbReference type="OrthoDB" id="1844152at2759"/>
<comment type="cofactor">
    <cofactor evidence="7">
        <name>heme</name>
        <dbReference type="ChEBI" id="CHEBI:30413"/>
    </cofactor>
</comment>
<comment type="similarity">
    <text evidence="2">Belongs to the cytochrome P450 family.</text>
</comment>
<dbReference type="RefSeq" id="XP_017033973.1">
    <property type="nucleotide sequence ID" value="XM_017178484.2"/>
</dbReference>
<keyword evidence="9" id="KW-1133">Transmembrane helix</keyword>
<evidence type="ECO:0000256" key="2">
    <source>
        <dbReference type="ARBA" id="ARBA00010617"/>
    </source>
</evidence>
<dbReference type="SUPFAM" id="SSF48264">
    <property type="entry name" value="Cytochrome P450"/>
    <property type="match status" value="1"/>
</dbReference>
<evidence type="ECO:0000256" key="5">
    <source>
        <dbReference type="ARBA" id="ARBA00023033"/>
    </source>
</evidence>
<feature type="transmembrane region" description="Helical" evidence="9">
    <location>
        <begin position="21"/>
        <end position="41"/>
    </location>
</feature>
<evidence type="ECO:0000256" key="3">
    <source>
        <dbReference type="ARBA" id="ARBA00022723"/>
    </source>
</evidence>
<dbReference type="Pfam" id="PF00067">
    <property type="entry name" value="p450"/>
    <property type="match status" value="2"/>
</dbReference>
<dbReference type="PANTHER" id="PTHR24300:SF403">
    <property type="entry name" value="CYTOCHROME P450 306A1"/>
    <property type="match status" value="1"/>
</dbReference>
<feature type="region of interest" description="Disordered" evidence="8">
    <location>
        <begin position="308"/>
        <end position="365"/>
    </location>
</feature>
<evidence type="ECO:0000256" key="8">
    <source>
        <dbReference type="SAM" id="MobiDB-lite"/>
    </source>
</evidence>
<accession>A0A6P4JH83</accession>
<feature type="compositionally biased region" description="Acidic residues" evidence="8">
    <location>
        <begin position="313"/>
        <end position="344"/>
    </location>
</feature>
<organism evidence="10 11">
    <name type="scientific">Drosophila kikkawai</name>
    <name type="common">Fruit fly</name>
    <dbReference type="NCBI Taxonomy" id="30033"/>
    <lineage>
        <taxon>Eukaryota</taxon>
        <taxon>Metazoa</taxon>
        <taxon>Ecdysozoa</taxon>
        <taxon>Arthropoda</taxon>
        <taxon>Hexapoda</taxon>
        <taxon>Insecta</taxon>
        <taxon>Pterygota</taxon>
        <taxon>Neoptera</taxon>
        <taxon>Endopterygota</taxon>
        <taxon>Diptera</taxon>
        <taxon>Brachycera</taxon>
        <taxon>Muscomorpha</taxon>
        <taxon>Ephydroidea</taxon>
        <taxon>Drosophilidae</taxon>
        <taxon>Drosophila</taxon>
        <taxon>Sophophora</taxon>
    </lineage>
</organism>
<name>A0A6P4JH83_DROKI</name>
<keyword evidence="5" id="KW-0560">Oxidoreductase</keyword>
<gene>
    <name evidence="11" type="primary">phtm</name>
</gene>
<dbReference type="GO" id="GO:0006805">
    <property type="term" value="P:xenobiotic metabolic process"/>
    <property type="evidence" value="ECO:0007669"/>
    <property type="project" value="TreeGrafter"/>
</dbReference>
<dbReference type="PRINTS" id="PR00463">
    <property type="entry name" value="EP450I"/>
</dbReference>